<dbReference type="PANTHER" id="PTHR45436">
    <property type="entry name" value="SENSOR HISTIDINE KINASE YKOH"/>
    <property type="match status" value="1"/>
</dbReference>
<evidence type="ECO:0000256" key="4">
    <source>
        <dbReference type="ARBA" id="ARBA00022679"/>
    </source>
</evidence>
<organism evidence="10 11">
    <name type="scientific">Nocardiopsis sediminis</name>
    <dbReference type="NCBI Taxonomy" id="1778267"/>
    <lineage>
        <taxon>Bacteria</taxon>
        <taxon>Bacillati</taxon>
        <taxon>Actinomycetota</taxon>
        <taxon>Actinomycetes</taxon>
        <taxon>Streptosporangiales</taxon>
        <taxon>Nocardiopsidaceae</taxon>
        <taxon>Nocardiopsis</taxon>
    </lineage>
</organism>
<name>A0ABV8FJN4_9ACTN</name>
<comment type="caution">
    <text evidence="10">The sequence shown here is derived from an EMBL/GenBank/DDBJ whole genome shotgun (WGS) entry which is preliminary data.</text>
</comment>
<keyword evidence="3" id="KW-0597">Phosphoprotein</keyword>
<keyword evidence="10" id="KW-0547">Nucleotide-binding</keyword>
<keyword evidence="7" id="KW-0472">Membrane</keyword>
<reference evidence="11" key="1">
    <citation type="journal article" date="2019" name="Int. J. Syst. Evol. Microbiol.">
        <title>The Global Catalogue of Microorganisms (GCM) 10K type strain sequencing project: providing services to taxonomists for standard genome sequencing and annotation.</title>
        <authorList>
            <consortium name="The Broad Institute Genomics Platform"/>
            <consortium name="The Broad Institute Genome Sequencing Center for Infectious Disease"/>
            <person name="Wu L."/>
            <person name="Ma J."/>
        </authorList>
    </citation>
    <scope>NUCLEOTIDE SEQUENCE [LARGE SCALE GENOMIC DNA]</scope>
    <source>
        <strain evidence="11">TBRC 1826</strain>
    </source>
</reference>
<dbReference type="SUPFAM" id="SSF55874">
    <property type="entry name" value="ATPase domain of HSP90 chaperone/DNA topoisomerase II/histidine kinase"/>
    <property type="match status" value="1"/>
</dbReference>
<dbReference type="PROSITE" id="PS50109">
    <property type="entry name" value="HIS_KIN"/>
    <property type="match status" value="1"/>
</dbReference>
<proteinExistence type="predicted"/>
<evidence type="ECO:0000256" key="6">
    <source>
        <dbReference type="ARBA" id="ARBA00022777"/>
    </source>
</evidence>
<sequence length="511" mass="54712">MQQPSAGQNGEHPLTHMMRAEGTGAAPPPQRGRWRRFTERLGFGRSSRQSGQMTAQELFNAQQRLYAQQLAQQQQYVNQQQAAGQPYPQAPYGHPQQPQQPVAYVPQQQPVYPYPQQQHQPQQAWGQPQAQAAPAPEQAAAPAPVSDTGPQPAEPAAEKAGPGQQELVTGTLAGLALRDLALVDSLIEVVEELEDSSEDPELLEKLFKIDNLATRMRRNGENLLVLADQDSGDTSTEPVPLLDVARAAISEISEYQRVQLGRLPELFVAGTAADDISHLLAELMDNATEKSPEHAQVVVSAQRMGSDKLLITVEDEGIGIPAAQLESLNSRLRGEPVLDDQVIRHMGLYVVSRIAHRHGVQVQLEARAFRGVSAHVVLPVDLFGTTGPRPAAPPSEPRPAPRHVPAGQSPDHIAPPAQPAPVSHKQEKSSAMDSSVTAAGLPRRSAHKNTAPVPMAPPTEATPAADPADPAAAAAQDAAEGEAAGSTSRAERIRADLEGFLEGQREASADE</sequence>
<dbReference type="RefSeq" id="WP_378530260.1">
    <property type="nucleotide sequence ID" value="NZ_JBHSBH010000004.1"/>
</dbReference>
<feature type="region of interest" description="Disordered" evidence="8">
    <location>
        <begin position="387"/>
        <end position="511"/>
    </location>
</feature>
<accession>A0ABV8FJN4</accession>
<evidence type="ECO:0000256" key="5">
    <source>
        <dbReference type="ARBA" id="ARBA00022692"/>
    </source>
</evidence>
<protein>
    <recommendedName>
        <fullName evidence="2">histidine kinase</fullName>
        <ecNumber evidence="2">2.7.13.3</ecNumber>
    </recommendedName>
</protein>
<evidence type="ECO:0000256" key="1">
    <source>
        <dbReference type="ARBA" id="ARBA00000085"/>
    </source>
</evidence>
<evidence type="ECO:0000256" key="2">
    <source>
        <dbReference type="ARBA" id="ARBA00012438"/>
    </source>
</evidence>
<keyword evidence="11" id="KW-1185">Reference proteome</keyword>
<evidence type="ECO:0000313" key="10">
    <source>
        <dbReference type="EMBL" id="MFC3995278.1"/>
    </source>
</evidence>
<evidence type="ECO:0000256" key="8">
    <source>
        <dbReference type="SAM" id="MobiDB-lite"/>
    </source>
</evidence>
<dbReference type="Proteomes" id="UP001595847">
    <property type="component" value="Unassembled WGS sequence"/>
</dbReference>
<dbReference type="EC" id="2.7.13.3" evidence="2"/>
<feature type="region of interest" description="Disordered" evidence="8">
    <location>
        <begin position="1"/>
        <end position="56"/>
    </location>
</feature>
<dbReference type="Pfam" id="PF02518">
    <property type="entry name" value="HATPase_c"/>
    <property type="match status" value="1"/>
</dbReference>
<feature type="region of interest" description="Disordered" evidence="8">
    <location>
        <begin position="81"/>
        <end position="101"/>
    </location>
</feature>
<keyword evidence="6" id="KW-0418">Kinase</keyword>
<evidence type="ECO:0000259" key="9">
    <source>
        <dbReference type="PROSITE" id="PS50109"/>
    </source>
</evidence>
<feature type="compositionally biased region" description="Low complexity" evidence="8">
    <location>
        <begin position="450"/>
        <end position="484"/>
    </location>
</feature>
<dbReference type="Gene3D" id="3.30.565.10">
    <property type="entry name" value="Histidine kinase-like ATPase, C-terminal domain"/>
    <property type="match status" value="1"/>
</dbReference>
<evidence type="ECO:0000256" key="3">
    <source>
        <dbReference type="ARBA" id="ARBA00022553"/>
    </source>
</evidence>
<feature type="compositionally biased region" description="Polar residues" evidence="8">
    <location>
        <begin position="46"/>
        <end position="56"/>
    </location>
</feature>
<keyword evidence="7" id="KW-1133">Transmembrane helix</keyword>
<feature type="compositionally biased region" description="Basic and acidic residues" evidence="8">
    <location>
        <begin position="489"/>
        <end position="511"/>
    </location>
</feature>
<dbReference type="InterPro" id="IPR003594">
    <property type="entry name" value="HATPase_dom"/>
</dbReference>
<dbReference type="GO" id="GO:0005524">
    <property type="term" value="F:ATP binding"/>
    <property type="evidence" value="ECO:0007669"/>
    <property type="project" value="UniProtKB-KW"/>
</dbReference>
<keyword evidence="4" id="KW-0808">Transferase</keyword>
<feature type="domain" description="Histidine kinase" evidence="9">
    <location>
        <begin position="171"/>
        <end position="382"/>
    </location>
</feature>
<feature type="region of interest" description="Disordered" evidence="8">
    <location>
        <begin position="113"/>
        <end position="164"/>
    </location>
</feature>
<comment type="catalytic activity">
    <reaction evidence="1">
        <text>ATP + protein L-histidine = ADP + protein N-phospho-L-histidine.</text>
        <dbReference type="EC" id="2.7.13.3"/>
    </reaction>
</comment>
<keyword evidence="5" id="KW-0812">Transmembrane</keyword>
<dbReference type="InterPro" id="IPR036890">
    <property type="entry name" value="HATPase_C_sf"/>
</dbReference>
<dbReference type="PANTHER" id="PTHR45436:SF5">
    <property type="entry name" value="SENSOR HISTIDINE KINASE TRCS"/>
    <property type="match status" value="1"/>
</dbReference>
<keyword evidence="10" id="KW-0067">ATP-binding</keyword>
<evidence type="ECO:0000313" key="11">
    <source>
        <dbReference type="Proteomes" id="UP001595847"/>
    </source>
</evidence>
<evidence type="ECO:0000256" key="7">
    <source>
        <dbReference type="ARBA" id="ARBA00022989"/>
    </source>
</evidence>
<dbReference type="InterPro" id="IPR005467">
    <property type="entry name" value="His_kinase_dom"/>
</dbReference>
<gene>
    <name evidence="10" type="ORF">ACFOVU_05105</name>
</gene>
<dbReference type="InterPro" id="IPR050428">
    <property type="entry name" value="TCS_sensor_his_kinase"/>
</dbReference>
<dbReference type="EMBL" id="JBHSBH010000004">
    <property type="protein sequence ID" value="MFC3995278.1"/>
    <property type="molecule type" value="Genomic_DNA"/>
</dbReference>
<dbReference type="SMART" id="SM00387">
    <property type="entry name" value="HATPase_c"/>
    <property type="match status" value="1"/>
</dbReference>